<evidence type="ECO:0000256" key="1">
    <source>
        <dbReference type="SAM" id="Phobius"/>
    </source>
</evidence>
<evidence type="ECO:0000313" key="2">
    <source>
        <dbReference type="EMBL" id="QGY32499.1"/>
    </source>
</evidence>
<dbReference type="Proteomes" id="UP000502005">
    <property type="component" value="Plasmid pNE1B"/>
</dbReference>
<feature type="transmembrane region" description="Helical" evidence="1">
    <location>
        <begin position="64"/>
        <end position="86"/>
    </location>
</feature>
<dbReference type="EMBL" id="CP024770">
    <property type="protein sequence ID" value="QGY32499.1"/>
    <property type="molecule type" value="Genomic_DNA"/>
</dbReference>
<gene>
    <name evidence="2" type="ORF">CUN67_26390</name>
</gene>
<geneLocation type="plasmid" evidence="3">
    <name>pne1b</name>
</geneLocation>
<keyword evidence="1" id="KW-0472">Membrane</keyword>
<dbReference type="AlphaFoldDB" id="A0A6B9GFL0"/>
<proteinExistence type="predicted"/>
<feature type="transmembrane region" description="Helical" evidence="1">
    <location>
        <begin position="12"/>
        <end position="32"/>
    </location>
</feature>
<protein>
    <submittedName>
        <fullName evidence="2">Uncharacterized protein</fullName>
    </submittedName>
</protein>
<accession>A0A6B9GFL0</accession>
<keyword evidence="1" id="KW-1133">Transmembrane helix</keyword>
<reference evidence="2 3" key="1">
    <citation type="submission" date="2017-11" db="EMBL/GenBank/DDBJ databases">
        <title>Genome sequence of Pantoea cypripedii NE1.</title>
        <authorList>
            <person name="Nascimento F.X."/>
        </authorList>
    </citation>
    <scope>NUCLEOTIDE SEQUENCE [LARGE SCALE GENOMIC DNA]</scope>
    <source>
        <strain evidence="2 3">NE1</strain>
        <plasmid evidence="3">pne1b</plasmid>
    </source>
</reference>
<keyword evidence="2" id="KW-0614">Plasmid</keyword>
<evidence type="ECO:0000313" key="3">
    <source>
        <dbReference type="Proteomes" id="UP000502005"/>
    </source>
</evidence>
<keyword evidence="1" id="KW-0812">Transmembrane</keyword>
<dbReference type="RefSeq" id="WP_208718395.1">
    <property type="nucleotide sequence ID" value="NZ_CP024770.1"/>
</dbReference>
<name>A0A6B9GFL0_PANCY</name>
<sequence length="92" mass="10481">MTAWLMNALANTPLRQCFIYGTMLIIVAYALLRTAGNLREIRRLGQHRAKYYALREWGISAGPLRIFLLAECLVVNSLSVLMLLVLSEITLW</sequence>
<organism evidence="2 3">
    <name type="scientific">Pantoea cypripedii</name>
    <name type="common">Pectobacterium cypripedii</name>
    <name type="synonym">Erwinia cypripedii</name>
    <dbReference type="NCBI Taxonomy" id="55209"/>
    <lineage>
        <taxon>Bacteria</taxon>
        <taxon>Pseudomonadati</taxon>
        <taxon>Pseudomonadota</taxon>
        <taxon>Gammaproteobacteria</taxon>
        <taxon>Enterobacterales</taxon>
        <taxon>Erwiniaceae</taxon>
        <taxon>Pantoea</taxon>
    </lineage>
</organism>